<evidence type="ECO:0000259" key="4">
    <source>
        <dbReference type="Pfam" id="PF05368"/>
    </source>
</evidence>
<feature type="domain" description="NmrA-like" evidence="4">
    <location>
        <begin position="3"/>
        <end position="242"/>
    </location>
</feature>
<evidence type="ECO:0000256" key="1">
    <source>
        <dbReference type="ARBA" id="ARBA00005725"/>
    </source>
</evidence>
<reference evidence="5" key="1">
    <citation type="submission" date="2021-05" db="EMBL/GenBank/DDBJ databases">
        <authorList>
            <person name="Khan N."/>
        </authorList>
    </citation>
    <scope>NUCLEOTIDE SEQUENCE</scope>
</reference>
<evidence type="ECO:0000313" key="5">
    <source>
        <dbReference type="EMBL" id="CAG7555668.1"/>
    </source>
</evidence>
<dbReference type="InterPro" id="IPR051609">
    <property type="entry name" value="NmrA/Isoflavone_reductase-like"/>
</dbReference>
<keyword evidence="2" id="KW-0521">NADP</keyword>
<dbReference type="Proteomes" id="UP000693738">
    <property type="component" value="Unassembled WGS sequence"/>
</dbReference>
<dbReference type="PANTHER" id="PTHR47706">
    <property type="entry name" value="NMRA-LIKE FAMILY PROTEIN"/>
    <property type="match status" value="1"/>
</dbReference>
<dbReference type="InterPro" id="IPR008030">
    <property type="entry name" value="NmrA-like"/>
</dbReference>
<dbReference type="PANTHER" id="PTHR47706:SF4">
    <property type="entry name" value="NMRA-LIKE DOMAIN-CONTAINING PROTEIN"/>
    <property type="match status" value="1"/>
</dbReference>
<protein>
    <recommendedName>
        <fullName evidence="4">NmrA-like domain-containing protein</fullName>
    </recommendedName>
</protein>
<accession>A0A8J2N9C3</accession>
<gene>
    <name evidence="5" type="ORF">FEQUK3_LOCUS1356</name>
</gene>
<dbReference type="Pfam" id="PF05368">
    <property type="entry name" value="NmrA"/>
    <property type="match status" value="1"/>
</dbReference>
<dbReference type="EMBL" id="CAJSTJ010000066">
    <property type="protein sequence ID" value="CAG7555668.1"/>
    <property type="molecule type" value="Genomic_DNA"/>
</dbReference>
<comment type="caution">
    <text evidence="5">The sequence shown here is derived from an EMBL/GenBank/DDBJ whole genome shotgun (WGS) entry which is preliminary data.</text>
</comment>
<proteinExistence type="inferred from homology"/>
<name>A0A8J2N9C3_FUSEQ</name>
<dbReference type="GO" id="GO:0016491">
    <property type="term" value="F:oxidoreductase activity"/>
    <property type="evidence" value="ECO:0007669"/>
    <property type="project" value="UniProtKB-KW"/>
</dbReference>
<organism evidence="5 6">
    <name type="scientific">Fusarium equiseti</name>
    <name type="common">Fusarium scirpi</name>
    <dbReference type="NCBI Taxonomy" id="61235"/>
    <lineage>
        <taxon>Eukaryota</taxon>
        <taxon>Fungi</taxon>
        <taxon>Dikarya</taxon>
        <taxon>Ascomycota</taxon>
        <taxon>Pezizomycotina</taxon>
        <taxon>Sordariomycetes</taxon>
        <taxon>Hypocreomycetidae</taxon>
        <taxon>Hypocreales</taxon>
        <taxon>Nectriaceae</taxon>
        <taxon>Fusarium</taxon>
        <taxon>Fusarium incarnatum-equiseti species complex</taxon>
    </lineage>
</organism>
<dbReference type="AlphaFoldDB" id="A0A8J2N9C3"/>
<evidence type="ECO:0000256" key="2">
    <source>
        <dbReference type="ARBA" id="ARBA00022857"/>
    </source>
</evidence>
<keyword evidence="3" id="KW-0560">Oxidoreductase</keyword>
<sequence>MVKIAIAGASSELSREILDRLVATEKHEIKALVRKRIENPSDFPHLKGVEWIQTDFSNKSELIGLLHGVETVLCFFAVHLDPGSENQRRLIDACVEAGVKRYAPSEWGPGVKLTDSIDVMSWYTGKVEVAEYLESLNSKEKVKETNRPSLYTSKYLTTTTANLDFENKTALVVESTLDDEIVYTSAEDVANTVTLAVDYEGEWPTIGGITGDKVTVRQLLDIGEKLRGEPFKIEWLKLEDLLAGELKTDKYPRLPLPSVPEDQVEAFSKMVVSGLLIGYHRGVFAVSDEWNKRLPEYKFTKAEELLRRVW</sequence>
<evidence type="ECO:0000313" key="6">
    <source>
        <dbReference type="Proteomes" id="UP000693738"/>
    </source>
</evidence>
<comment type="similarity">
    <text evidence="1">Belongs to the NmrA-type oxidoreductase family. Isoflavone reductase subfamily.</text>
</comment>
<evidence type="ECO:0000256" key="3">
    <source>
        <dbReference type="ARBA" id="ARBA00023002"/>
    </source>
</evidence>